<evidence type="ECO:0000313" key="2">
    <source>
        <dbReference type="EMBL" id="KAG5170907.1"/>
    </source>
</evidence>
<feature type="region of interest" description="Disordered" evidence="1">
    <location>
        <begin position="439"/>
        <end position="486"/>
    </location>
</feature>
<reference evidence="2" key="1">
    <citation type="submission" date="2021-02" db="EMBL/GenBank/DDBJ databases">
        <title>Psilocybe cubensis genome.</title>
        <authorList>
            <person name="Mckernan K.J."/>
            <person name="Crawford S."/>
            <person name="Trippe A."/>
            <person name="Kane L.T."/>
            <person name="Mclaughlin S."/>
        </authorList>
    </citation>
    <scope>NUCLEOTIDE SEQUENCE [LARGE SCALE GENOMIC DNA]</scope>
    <source>
        <strain evidence="2">MGC-MH-2018</strain>
    </source>
</reference>
<protein>
    <submittedName>
        <fullName evidence="2">Uncharacterized protein</fullName>
    </submittedName>
</protein>
<feature type="compositionally biased region" description="Acidic residues" evidence="1">
    <location>
        <begin position="455"/>
        <end position="466"/>
    </location>
</feature>
<name>A0A8H7Y1V8_PSICU</name>
<gene>
    <name evidence="2" type="ORF">JR316_002982</name>
</gene>
<dbReference type="AlphaFoldDB" id="A0A8H7Y1V8"/>
<feature type="region of interest" description="Disordered" evidence="1">
    <location>
        <begin position="270"/>
        <end position="357"/>
    </location>
</feature>
<feature type="compositionally biased region" description="Basic and acidic residues" evidence="1">
    <location>
        <begin position="291"/>
        <end position="321"/>
    </location>
</feature>
<organism evidence="2">
    <name type="scientific">Psilocybe cubensis</name>
    <name type="common">Psychedelic mushroom</name>
    <name type="synonym">Stropharia cubensis</name>
    <dbReference type="NCBI Taxonomy" id="181762"/>
    <lineage>
        <taxon>Eukaryota</taxon>
        <taxon>Fungi</taxon>
        <taxon>Dikarya</taxon>
        <taxon>Basidiomycota</taxon>
        <taxon>Agaricomycotina</taxon>
        <taxon>Agaricomycetes</taxon>
        <taxon>Agaricomycetidae</taxon>
        <taxon>Agaricales</taxon>
        <taxon>Agaricineae</taxon>
        <taxon>Strophariaceae</taxon>
        <taxon>Psilocybe</taxon>
    </lineage>
</organism>
<sequence>MSAEPKAIKVIRVFDPFDHNYARWSKKGRQIQKTAIFSTSRFREIMEHIIKVPTARQKKWMQESLQMELDAVSTCIGNAYAGSQVIEIPLLLRSLCDTLAVASTDSLPLDIDPGMVDLLAAGTSSTALDRRVNSYSHAWWLKNTPPADITDILNGANLLEIMKYHEAELKKFLEKECEDLSKASQSTASVPSDVVPTQIKPILMLLKDADSATCNSCSRLSFLADDLLHQLRGFKTMLMANVGQLSNGVDRIARRAAGFFKLYEASQSLSLKPEPTPDTPSSKWTWDGGDLGERSELESNLRTHSQHPSDDLSSRAERKAPPSDVLDFPKYFKTGTDGSDFSGGEMADFDVGSEHSAKSDNLEDILDAALELMETEDQQAAALESFQELDQTDSNSDSGRSEAINQALDLYADELEDSDSSGSDSNHLADSLANEAADLFFDSADESDHSMDIDQNNEDINEDEDSAQPQFTSKHFSGNLELDLFE</sequence>
<dbReference type="EMBL" id="JAFIQS010000003">
    <property type="protein sequence ID" value="KAG5170907.1"/>
    <property type="molecule type" value="Genomic_DNA"/>
</dbReference>
<accession>A0A8H7Y1V8</accession>
<proteinExistence type="predicted"/>
<comment type="caution">
    <text evidence="2">The sequence shown here is derived from an EMBL/GenBank/DDBJ whole genome shotgun (WGS) entry which is preliminary data.</text>
</comment>
<feature type="compositionally biased region" description="Polar residues" evidence="1">
    <location>
        <begin position="467"/>
        <end position="476"/>
    </location>
</feature>
<evidence type="ECO:0000256" key="1">
    <source>
        <dbReference type="SAM" id="MobiDB-lite"/>
    </source>
</evidence>
<dbReference type="OrthoDB" id="3061359at2759"/>